<name>A0ABT0MAI0_9BACL</name>
<comment type="caution">
    <text evidence="1">The sequence shown here is derived from an EMBL/GenBank/DDBJ whole genome shotgun (WGS) entry which is preliminary data.</text>
</comment>
<dbReference type="Gene3D" id="3.40.47.40">
    <property type="entry name" value="Stage V sporulation protein AD"/>
    <property type="match status" value="1"/>
</dbReference>
<organism evidence="1 2">
    <name type="scientific">Sporolactobacillus mangiferae</name>
    <dbReference type="NCBI Taxonomy" id="2940498"/>
    <lineage>
        <taxon>Bacteria</taxon>
        <taxon>Bacillati</taxon>
        <taxon>Bacillota</taxon>
        <taxon>Bacilli</taxon>
        <taxon>Bacillales</taxon>
        <taxon>Sporolactobacillaceae</taxon>
        <taxon>Sporolactobacillus</taxon>
    </lineage>
</organism>
<dbReference type="InterPro" id="IPR038369">
    <property type="entry name" value="SpoVAD_sf"/>
</dbReference>
<dbReference type="Pfam" id="PF07451">
    <property type="entry name" value="SpoVAD"/>
    <property type="match status" value="1"/>
</dbReference>
<dbReference type="InterPro" id="IPR016039">
    <property type="entry name" value="Thiolase-like"/>
</dbReference>
<proteinExistence type="predicted"/>
<sequence>MSKINRQTWRFNHSIYLGATGTAVGPLEARGPLSGNFDKEFEHLDCGEKSWAKAEQSLMRRAISFCLAKAGKAEGDIDLFLAGDLMDQTVTSNFIAREHRVPFLGMFGACSTSMETLAASAQLVDSGFADNVLCAVSSHNATAERQFRYPTEYGGPTKLTQTFTVTGAGAAIVTKEPGKVRVSEATIGRVIDWGIDDASNLGTAMAPAAADTIWTHFQDTGRKPEDYDLIVTGDLSSVGAPILDELLLEKGMDITNVHQDCGTMIYTPDQPVNAGGSGCACSAVVTYGYLYNRLAEKSLNRVLVVATGALLNSSTPKEKETIPCIAHAVLLESVKEGAES</sequence>
<protein>
    <submittedName>
        <fullName evidence="1">Stage V sporulation protein AD</fullName>
    </submittedName>
</protein>
<dbReference type="NCBIfam" id="NF006160">
    <property type="entry name" value="PRK08304.1"/>
    <property type="match status" value="1"/>
</dbReference>
<gene>
    <name evidence="1" type="primary">spoVAD</name>
    <name evidence="1" type="ORF">M3N64_07880</name>
</gene>
<dbReference type="EMBL" id="JAMAST010000007">
    <property type="protein sequence ID" value="MCL1631869.1"/>
    <property type="molecule type" value="Genomic_DNA"/>
</dbReference>
<dbReference type="PIRSF" id="PIRSF011570">
    <property type="entry name" value="SpoVAD"/>
    <property type="match status" value="1"/>
</dbReference>
<dbReference type="RefSeq" id="WP_249100695.1">
    <property type="nucleotide sequence ID" value="NZ_JAMAST010000007.1"/>
</dbReference>
<keyword evidence="2" id="KW-1185">Reference proteome</keyword>
<dbReference type="NCBIfam" id="TIGR02845">
    <property type="entry name" value="spore_V_AD"/>
    <property type="match status" value="1"/>
</dbReference>
<dbReference type="Proteomes" id="UP001203004">
    <property type="component" value="Unassembled WGS sequence"/>
</dbReference>
<accession>A0ABT0MAI0</accession>
<evidence type="ECO:0000313" key="2">
    <source>
        <dbReference type="Proteomes" id="UP001203004"/>
    </source>
</evidence>
<dbReference type="SUPFAM" id="SSF53901">
    <property type="entry name" value="Thiolase-like"/>
    <property type="match status" value="1"/>
</dbReference>
<evidence type="ECO:0000313" key="1">
    <source>
        <dbReference type="EMBL" id="MCL1631869.1"/>
    </source>
</evidence>
<dbReference type="InterPro" id="IPR010894">
    <property type="entry name" value="SpoVAD"/>
</dbReference>
<reference evidence="1 2" key="1">
    <citation type="submission" date="2022-05" db="EMBL/GenBank/DDBJ databases">
        <title>Sporolactobacillus sp nov CPB3-1, isolated from tree bark (Mangifera indica L.).</title>
        <authorList>
            <person name="Phuengjayaem S."/>
            <person name="Tanasupawat S."/>
        </authorList>
    </citation>
    <scope>NUCLEOTIDE SEQUENCE [LARGE SCALE GENOMIC DNA]</scope>
    <source>
        <strain evidence="1 2">CPB3-1</strain>
    </source>
</reference>